<evidence type="ECO:0000256" key="1">
    <source>
        <dbReference type="SAM" id="SignalP"/>
    </source>
</evidence>
<dbReference type="EMBL" id="JAVDPW010000010">
    <property type="protein sequence ID" value="MDR6292996.1"/>
    <property type="molecule type" value="Genomic_DNA"/>
</dbReference>
<sequence length="163" mass="17669">MAMLSGRGRLPAVTAMTVAFLACTAAFAQTPAELLIGRWELVSQRRVVDGKGDTDRPVSDKGRSIIDFSTDGTWRIFASSHKGSHGTYRWLGPDRIASTTIKAPIPAGNGARRTLSVEVEERQLTLTVALSAEELKKSGGQAKPDVSYPQEQVVVSTFRRLPD</sequence>
<evidence type="ECO:0008006" key="4">
    <source>
        <dbReference type="Google" id="ProtNLM"/>
    </source>
</evidence>
<keyword evidence="1" id="KW-0732">Signal</keyword>
<comment type="caution">
    <text evidence="2">The sequence shown here is derived from an EMBL/GenBank/DDBJ whole genome shotgun (WGS) entry which is preliminary data.</text>
</comment>
<organism evidence="2 3">
    <name type="scientific">Inquilinus ginsengisoli</name>
    <dbReference type="NCBI Taxonomy" id="363840"/>
    <lineage>
        <taxon>Bacteria</taxon>
        <taxon>Pseudomonadati</taxon>
        <taxon>Pseudomonadota</taxon>
        <taxon>Alphaproteobacteria</taxon>
        <taxon>Rhodospirillales</taxon>
        <taxon>Rhodospirillaceae</taxon>
        <taxon>Inquilinus</taxon>
    </lineage>
</organism>
<keyword evidence="3" id="KW-1185">Reference proteome</keyword>
<feature type="chain" id="PRO_5047257910" description="Lipocalin-like domain-containing protein" evidence="1">
    <location>
        <begin position="29"/>
        <end position="163"/>
    </location>
</feature>
<feature type="signal peptide" evidence="1">
    <location>
        <begin position="1"/>
        <end position="28"/>
    </location>
</feature>
<proteinExistence type="predicted"/>
<dbReference type="RefSeq" id="WP_309799577.1">
    <property type="nucleotide sequence ID" value="NZ_JAVDPW010000010.1"/>
</dbReference>
<reference evidence="2 3" key="1">
    <citation type="submission" date="2023-07" db="EMBL/GenBank/DDBJ databases">
        <title>Sorghum-associated microbial communities from plants grown in Nebraska, USA.</title>
        <authorList>
            <person name="Schachtman D."/>
        </authorList>
    </citation>
    <scope>NUCLEOTIDE SEQUENCE [LARGE SCALE GENOMIC DNA]</scope>
    <source>
        <strain evidence="2 3">584</strain>
    </source>
</reference>
<evidence type="ECO:0000313" key="3">
    <source>
        <dbReference type="Proteomes" id="UP001262410"/>
    </source>
</evidence>
<gene>
    <name evidence="2" type="ORF">E9232_005541</name>
</gene>
<protein>
    <recommendedName>
        <fullName evidence="4">Lipocalin-like domain-containing protein</fullName>
    </recommendedName>
</protein>
<dbReference type="Proteomes" id="UP001262410">
    <property type="component" value="Unassembled WGS sequence"/>
</dbReference>
<name>A0ABU1JWK1_9PROT</name>
<evidence type="ECO:0000313" key="2">
    <source>
        <dbReference type="EMBL" id="MDR6292996.1"/>
    </source>
</evidence>
<accession>A0ABU1JWK1</accession>
<dbReference type="PROSITE" id="PS51257">
    <property type="entry name" value="PROKAR_LIPOPROTEIN"/>
    <property type="match status" value="1"/>
</dbReference>